<organism evidence="2 3">
    <name type="scientific">Fenollaria massiliensis</name>
    <dbReference type="NCBI Taxonomy" id="938288"/>
    <lineage>
        <taxon>Bacteria</taxon>
        <taxon>Bacillati</taxon>
        <taxon>Bacillota</taxon>
        <taxon>Clostridia</taxon>
        <taxon>Eubacteriales</taxon>
        <taxon>Fenollaria</taxon>
    </lineage>
</organism>
<dbReference type="RefSeq" id="WP_019214046.1">
    <property type="nucleotide sequence ID" value="NZ_CP096649.1"/>
</dbReference>
<dbReference type="EMBL" id="CP096649">
    <property type="protein sequence ID" value="UQK58819.1"/>
    <property type="molecule type" value="Genomic_DNA"/>
</dbReference>
<dbReference type="Pfam" id="PF11823">
    <property type="entry name" value="Se_S_carrier"/>
    <property type="match status" value="1"/>
</dbReference>
<evidence type="ECO:0000313" key="2">
    <source>
        <dbReference type="EMBL" id="UQK58819.1"/>
    </source>
</evidence>
<evidence type="ECO:0000313" key="3">
    <source>
        <dbReference type="Proteomes" id="UP000831151"/>
    </source>
</evidence>
<evidence type="ECO:0000259" key="1">
    <source>
        <dbReference type="Pfam" id="PF11823"/>
    </source>
</evidence>
<reference evidence="2" key="1">
    <citation type="submission" date="2022-04" db="EMBL/GenBank/DDBJ databases">
        <title>Complete genome sequences of Ezakiella coagulans and Fenollaria massiliensis.</title>
        <authorList>
            <person name="France M.T."/>
            <person name="Clifford J."/>
            <person name="Narina S."/>
            <person name="Rutt L."/>
            <person name="Ravel J."/>
        </authorList>
    </citation>
    <scope>NUCLEOTIDE SEQUENCE</scope>
    <source>
        <strain evidence="2">C0061C2</strain>
    </source>
</reference>
<gene>
    <name evidence="2" type="ORF">M1R53_06170</name>
</gene>
<protein>
    <submittedName>
        <fullName evidence="2">DUF3343 domain-containing protein</fullName>
    </submittedName>
</protein>
<sequence length="71" mass="8132">MKKYVLSFNSTHHAILAEGVFKSEAIEYKMIPTPRHVSLSCGLSIVFSKDDLDRVNKLIEDKKIEGEVFDY</sequence>
<dbReference type="KEGG" id="fms:M1R53_06170"/>
<dbReference type="InterPro" id="IPR021778">
    <property type="entry name" value="Se/S_carrier-like"/>
</dbReference>
<dbReference type="Proteomes" id="UP000831151">
    <property type="component" value="Chromosome"/>
</dbReference>
<name>A0A9E7DJ55_9FIRM</name>
<accession>A0A9E7DJ55</accession>
<keyword evidence="3" id="KW-1185">Reference proteome</keyword>
<dbReference type="AlphaFoldDB" id="A0A9E7DJ55"/>
<proteinExistence type="predicted"/>
<feature type="domain" description="Putative Se/S carrier protein-like" evidence="1">
    <location>
        <begin position="3"/>
        <end position="66"/>
    </location>
</feature>